<keyword evidence="8 9" id="KW-0961">Cell wall biogenesis/degradation</keyword>
<name>A0A381J6T1_9CLOT</name>
<comment type="function">
    <text evidence="8 9">Involved in peptidoglycan biosynthesis. Transports lipid-linked peptidoglycan precursors from the inner to the outer leaflet of the cytoplasmic membrane.</text>
</comment>
<dbReference type="Pfam" id="PF03023">
    <property type="entry name" value="MurJ"/>
    <property type="match status" value="1"/>
</dbReference>
<evidence type="ECO:0000313" key="10">
    <source>
        <dbReference type="EMBL" id="SUY45824.1"/>
    </source>
</evidence>
<dbReference type="InterPro" id="IPR004268">
    <property type="entry name" value="MurJ"/>
</dbReference>
<feature type="transmembrane region" description="Helical" evidence="8">
    <location>
        <begin position="184"/>
        <end position="205"/>
    </location>
</feature>
<protein>
    <recommendedName>
        <fullName evidence="8">Probable lipid II flippase MurJ</fullName>
    </recommendedName>
</protein>
<feature type="transmembrane region" description="Helical" evidence="8">
    <location>
        <begin position="46"/>
        <end position="70"/>
    </location>
</feature>
<dbReference type="GO" id="GO:0034204">
    <property type="term" value="P:lipid translocation"/>
    <property type="evidence" value="ECO:0007669"/>
    <property type="project" value="TreeGrafter"/>
</dbReference>
<comment type="pathway">
    <text evidence="8">Cell wall biogenesis; peptidoglycan biosynthesis.</text>
</comment>
<feature type="transmembrane region" description="Helical" evidence="8">
    <location>
        <begin position="269"/>
        <end position="288"/>
    </location>
</feature>
<reference evidence="10 11" key="1">
    <citation type="submission" date="2018-06" db="EMBL/GenBank/DDBJ databases">
        <authorList>
            <consortium name="Pathogen Informatics"/>
            <person name="Doyle S."/>
        </authorList>
    </citation>
    <scope>NUCLEOTIDE SEQUENCE [LARGE SCALE GENOMIC DNA]</scope>
    <source>
        <strain evidence="10 11">NCTC9836</strain>
    </source>
</reference>
<dbReference type="PRINTS" id="PR01806">
    <property type="entry name" value="VIRFACTRMVIN"/>
</dbReference>
<keyword evidence="2 8" id="KW-1003">Cell membrane</keyword>
<evidence type="ECO:0000256" key="1">
    <source>
        <dbReference type="ARBA" id="ARBA00004651"/>
    </source>
</evidence>
<dbReference type="InterPro" id="IPR051050">
    <property type="entry name" value="Lipid_II_flippase_MurJ/MviN"/>
</dbReference>
<gene>
    <name evidence="10" type="primary">mviN_2</name>
    <name evidence="8" type="synonym">murJ</name>
    <name evidence="10" type="ORF">NCTC9836_00463</name>
</gene>
<evidence type="ECO:0000313" key="11">
    <source>
        <dbReference type="Proteomes" id="UP000254664"/>
    </source>
</evidence>
<dbReference type="NCBIfam" id="TIGR01695">
    <property type="entry name" value="murJ_mviN"/>
    <property type="match status" value="1"/>
</dbReference>
<keyword evidence="4 8" id="KW-0133">Cell shape</keyword>
<keyword evidence="3 8" id="KW-0812">Transmembrane</keyword>
<feature type="transmembrane region" description="Helical" evidence="8">
    <location>
        <begin position="157"/>
        <end position="178"/>
    </location>
</feature>
<proteinExistence type="inferred from homology"/>
<feature type="transmembrane region" description="Helical" evidence="8">
    <location>
        <begin position="309"/>
        <end position="333"/>
    </location>
</feature>
<dbReference type="GO" id="GO:0009252">
    <property type="term" value="P:peptidoglycan biosynthetic process"/>
    <property type="evidence" value="ECO:0007669"/>
    <property type="project" value="UniProtKB-UniRule"/>
</dbReference>
<feature type="transmembrane region" description="Helical" evidence="8">
    <location>
        <begin position="378"/>
        <end position="397"/>
    </location>
</feature>
<keyword evidence="11" id="KW-1185">Reference proteome</keyword>
<organism evidence="10 11">
    <name type="scientific">Clostridium putrefaciens</name>
    <dbReference type="NCBI Taxonomy" id="99675"/>
    <lineage>
        <taxon>Bacteria</taxon>
        <taxon>Bacillati</taxon>
        <taxon>Bacillota</taxon>
        <taxon>Clostridia</taxon>
        <taxon>Eubacteriales</taxon>
        <taxon>Clostridiaceae</taxon>
        <taxon>Clostridium</taxon>
    </lineage>
</organism>
<dbReference type="HAMAP" id="MF_02078">
    <property type="entry name" value="MurJ_MviN"/>
    <property type="match status" value="1"/>
</dbReference>
<dbReference type="EMBL" id="UFWZ01000001">
    <property type="protein sequence ID" value="SUY45824.1"/>
    <property type="molecule type" value="Genomic_DNA"/>
</dbReference>
<dbReference type="OrthoDB" id="9804143at2"/>
<feature type="transmembrane region" description="Helical" evidence="8">
    <location>
        <begin position="471"/>
        <end position="492"/>
    </location>
</feature>
<evidence type="ECO:0000256" key="4">
    <source>
        <dbReference type="ARBA" id="ARBA00022960"/>
    </source>
</evidence>
<dbReference type="GO" id="GO:0015648">
    <property type="term" value="F:lipid-linked peptidoglycan transporter activity"/>
    <property type="evidence" value="ECO:0007669"/>
    <property type="project" value="UniProtKB-UniRule"/>
</dbReference>
<evidence type="ECO:0000256" key="3">
    <source>
        <dbReference type="ARBA" id="ARBA00022692"/>
    </source>
</evidence>
<feature type="transmembrane region" description="Helical" evidence="8">
    <location>
        <begin position="91"/>
        <end position="112"/>
    </location>
</feature>
<keyword evidence="6 8" id="KW-1133">Transmembrane helix</keyword>
<sequence>MNKNKVAKSASIVIIITVLSKLLGFFRDTLIAGTFGTTYQTDAYNMAITIPSIMFGIFGLAITTTFIPILNETFNSKGKEEMFNFANNIMNILLGLSLVLCFISWFFAPQIVRIIAPKFTGEIYELTVKLTRLSSINILFMSMNSGYIAVLQTLDDFIAPALIGFMINIPIIIYILIGSPSVDGLMVATGIGYVLQVLIQIPWLIKHNYKYEPFIDFKDQRIKSMLGLIIPILIGASVNQINSLVDKTIGSGLPHGSISALNFSQKINALMYSIFGIAIVTVMYPRFANEANEDNLKRFKMYISKSINNINLIMIPATVGIIVLSTPLVKFIFQRGAFDESSVQMTSISLTFYSLGVIFYGMRDILNRAFYSLKDTKIPMINGAIGMIINIVLNLILVRFMGIGGLALSTSVSAFACAMLLMFSLRRKIGSFNGKRILSSTIKITISSLVMGGVCSLSYKLLSLKLGEISSLFITIIISVIIYIIMLIFLRVKEFFDALRMLKKRLSVKEEGNAVIAS</sequence>
<dbReference type="RefSeq" id="WP_115640285.1">
    <property type="nucleotide sequence ID" value="NZ_UFWZ01000001.1"/>
</dbReference>
<keyword evidence="8 9" id="KW-0813">Transport</keyword>
<comment type="subcellular location">
    <subcellularLocation>
        <location evidence="1 8">Cell membrane</location>
        <topology evidence="1 8">Multi-pass membrane protein</topology>
    </subcellularLocation>
</comment>
<evidence type="ECO:0000256" key="8">
    <source>
        <dbReference type="HAMAP-Rule" id="MF_02078"/>
    </source>
</evidence>
<evidence type="ECO:0000256" key="2">
    <source>
        <dbReference type="ARBA" id="ARBA00022475"/>
    </source>
</evidence>
<dbReference type="UniPathway" id="UPA00219"/>
<feature type="transmembrane region" description="Helical" evidence="8">
    <location>
        <begin position="403"/>
        <end position="425"/>
    </location>
</feature>
<dbReference type="PANTHER" id="PTHR47019:SF1">
    <property type="entry name" value="LIPID II FLIPPASE MURJ"/>
    <property type="match status" value="1"/>
</dbReference>
<keyword evidence="5 8" id="KW-0573">Peptidoglycan synthesis</keyword>
<comment type="similarity">
    <text evidence="8 9">Belongs to the MurJ/MviN family.</text>
</comment>
<feature type="transmembrane region" description="Helical" evidence="8">
    <location>
        <begin position="437"/>
        <end position="459"/>
    </location>
</feature>
<accession>A0A381J6T1</accession>
<dbReference type="GO" id="GO:0008360">
    <property type="term" value="P:regulation of cell shape"/>
    <property type="evidence" value="ECO:0007669"/>
    <property type="project" value="UniProtKB-UniRule"/>
</dbReference>
<feature type="transmembrane region" description="Helical" evidence="8">
    <location>
        <begin position="7"/>
        <end position="26"/>
    </location>
</feature>
<dbReference type="GO" id="GO:0005886">
    <property type="term" value="C:plasma membrane"/>
    <property type="evidence" value="ECO:0007669"/>
    <property type="project" value="UniProtKB-SubCell"/>
</dbReference>
<dbReference type="Proteomes" id="UP000254664">
    <property type="component" value="Unassembled WGS sequence"/>
</dbReference>
<dbReference type="PANTHER" id="PTHR47019">
    <property type="entry name" value="LIPID II FLIPPASE MURJ"/>
    <property type="match status" value="1"/>
</dbReference>
<evidence type="ECO:0000256" key="7">
    <source>
        <dbReference type="ARBA" id="ARBA00023136"/>
    </source>
</evidence>
<feature type="transmembrane region" description="Helical" evidence="8">
    <location>
        <begin position="132"/>
        <end position="150"/>
    </location>
</feature>
<feature type="transmembrane region" description="Helical" evidence="8">
    <location>
        <begin position="226"/>
        <end position="245"/>
    </location>
</feature>
<dbReference type="AlphaFoldDB" id="A0A381J6T1"/>
<feature type="transmembrane region" description="Helical" evidence="8">
    <location>
        <begin position="345"/>
        <end position="366"/>
    </location>
</feature>
<evidence type="ECO:0000256" key="9">
    <source>
        <dbReference type="PIRNR" id="PIRNR002869"/>
    </source>
</evidence>
<dbReference type="PIRSF" id="PIRSF002869">
    <property type="entry name" value="MviN"/>
    <property type="match status" value="1"/>
</dbReference>
<keyword evidence="7 8" id="KW-0472">Membrane</keyword>
<dbReference type="GO" id="GO:0071555">
    <property type="term" value="P:cell wall organization"/>
    <property type="evidence" value="ECO:0007669"/>
    <property type="project" value="UniProtKB-UniRule"/>
</dbReference>
<evidence type="ECO:0000256" key="5">
    <source>
        <dbReference type="ARBA" id="ARBA00022984"/>
    </source>
</evidence>
<dbReference type="CDD" id="cd13123">
    <property type="entry name" value="MATE_MurJ_like"/>
    <property type="match status" value="1"/>
</dbReference>
<evidence type="ECO:0000256" key="6">
    <source>
        <dbReference type="ARBA" id="ARBA00022989"/>
    </source>
</evidence>